<reference evidence="3" key="1">
    <citation type="submission" date="2018-10" db="EMBL/GenBank/DDBJ databases">
        <title>Population genomic analysis revealed the cold adaptation of white poplar.</title>
        <authorList>
            <person name="Liu Y.-J."/>
        </authorList>
    </citation>
    <scope>NUCLEOTIDE SEQUENCE [LARGE SCALE GENOMIC DNA]</scope>
    <source>
        <strain evidence="3">PAL-ZL1</strain>
    </source>
</reference>
<dbReference type="InterPro" id="IPR005162">
    <property type="entry name" value="Retrotrans_gag_dom"/>
</dbReference>
<dbReference type="AlphaFoldDB" id="A0A4U5PT15"/>
<protein>
    <recommendedName>
        <fullName evidence="2">Retrotransposon gag domain-containing protein</fullName>
    </recommendedName>
</protein>
<sequence>MEHYFSAAKVELDEQVNIAVMYLTGDAKLWWQRRSKKNLNAGRPKMKTWETLKCKLREQFLPNNTSWIAREDLKKLWQDRQKVLDLSLTIVAANGLADLIAGASEGTAGASSVSYPPMDRYEMKRTKKGLGGGEPKQADGNGKLEAKGKEKVSKSSSGCFICDGKYELTNPTLPHSSSYQLQHRRSLPPYPIYTVISLPEMEGDVPLYSIADSNLDLEFMMDSEINRILGDGSRAAGTTGGTQNPNKAVFNCGRGNRYCVPGPDGKPLCRDLRKRDC</sequence>
<organism evidence="3">
    <name type="scientific">Populus alba</name>
    <name type="common">White poplar</name>
    <dbReference type="NCBI Taxonomy" id="43335"/>
    <lineage>
        <taxon>Eukaryota</taxon>
        <taxon>Viridiplantae</taxon>
        <taxon>Streptophyta</taxon>
        <taxon>Embryophyta</taxon>
        <taxon>Tracheophyta</taxon>
        <taxon>Spermatophyta</taxon>
        <taxon>Magnoliopsida</taxon>
        <taxon>eudicotyledons</taxon>
        <taxon>Gunneridae</taxon>
        <taxon>Pentapetalae</taxon>
        <taxon>rosids</taxon>
        <taxon>fabids</taxon>
        <taxon>Malpighiales</taxon>
        <taxon>Salicaceae</taxon>
        <taxon>Saliceae</taxon>
        <taxon>Populus</taxon>
    </lineage>
</organism>
<dbReference type="EMBL" id="RCHU01000598">
    <property type="protein sequence ID" value="TKS00558.1"/>
    <property type="molecule type" value="Genomic_DNA"/>
</dbReference>
<proteinExistence type="predicted"/>
<feature type="region of interest" description="Disordered" evidence="1">
    <location>
        <begin position="125"/>
        <end position="148"/>
    </location>
</feature>
<dbReference type="Pfam" id="PF03732">
    <property type="entry name" value="Retrotrans_gag"/>
    <property type="match status" value="1"/>
</dbReference>
<evidence type="ECO:0000259" key="2">
    <source>
        <dbReference type="Pfam" id="PF03732"/>
    </source>
</evidence>
<evidence type="ECO:0000256" key="1">
    <source>
        <dbReference type="SAM" id="MobiDB-lite"/>
    </source>
</evidence>
<comment type="caution">
    <text evidence="3">The sequence shown here is derived from an EMBL/GenBank/DDBJ whole genome shotgun (WGS) entry which is preliminary data.</text>
</comment>
<name>A0A4U5PT15_POPAL</name>
<accession>A0A4U5PT15</accession>
<evidence type="ECO:0000313" key="3">
    <source>
        <dbReference type="EMBL" id="TKS00558.1"/>
    </source>
</evidence>
<gene>
    <name evidence="3" type="ORF">D5086_0000181890</name>
</gene>
<feature type="domain" description="Retrotransposon gag" evidence="2">
    <location>
        <begin position="18"/>
        <end position="83"/>
    </location>
</feature>